<dbReference type="PANTHER" id="PTHR43130:SF3">
    <property type="entry name" value="HTH-TYPE TRANSCRIPTIONAL REGULATOR RV1931C"/>
    <property type="match status" value="1"/>
</dbReference>
<gene>
    <name evidence="6" type="ORF">GCM10011614_32810</name>
</gene>
<protein>
    <submittedName>
        <fullName evidence="6">AraC family transcriptional regulator</fullName>
    </submittedName>
</protein>
<evidence type="ECO:0000259" key="5">
    <source>
        <dbReference type="PROSITE" id="PS01124"/>
    </source>
</evidence>
<keyword evidence="1" id="KW-0805">Transcription regulation</keyword>
<dbReference type="InterPro" id="IPR029062">
    <property type="entry name" value="Class_I_gatase-like"/>
</dbReference>
<dbReference type="InterPro" id="IPR009057">
    <property type="entry name" value="Homeodomain-like_sf"/>
</dbReference>
<evidence type="ECO:0000256" key="2">
    <source>
        <dbReference type="ARBA" id="ARBA00023163"/>
    </source>
</evidence>
<dbReference type="RefSeq" id="WP_189622378.1">
    <property type="nucleotide sequence ID" value="NZ_BMZA01000021.1"/>
</dbReference>
<dbReference type="Gene3D" id="1.10.10.60">
    <property type="entry name" value="Homeodomain-like"/>
    <property type="match status" value="1"/>
</dbReference>
<accession>A0A918PLK8</accession>
<dbReference type="Gene3D" id="3.40.50.880">
    <property type="match status" value="1"/>
</dbReference>
<dbReference type="InterPro" id="IPR052158">
    <property type="entry name" value="INH-QAR"/>
</dbReference>
<evidence type="ECO:0000256" key="4">
    <source>
        <dbReference type="SAM" id="Phobius"/>
    </source>
</evidence>
<keyword evidence="4" id="KW-0472">Membrane</keyword>
<evidence type="ECO:0000313" key="7">
    <source>
        <dbReference type="Proteomes" id="UP000648075"/>
    </source>
</evidence>
<name>A0A918PLK8_9SPHN</name>
<comment type="caution">
    <text evidence="6">The sequence shown here is derived from an EMBL/GenBank/DDBJ whole genome shotgun (WGS) entry which is preliminary data.</text>
</comment>
<reference evidence="6" key="1">
    <citation type="journal article" date="2014" name="Int. J. Syst. Evol. Microbiol.">
        <title>Complete genome sequence of Corynebacterium casei LMG S-19264T (=DSM 44701T), isolated from a smear-ripened cheese.</title>
        <authorList>
            <consortium name="US DOE Joint Genome Institute (JGI-PGF)"/>
            <person name="Walter F."/>
            <person name="Albersmeier A."/>
            <person name="Kalinowski J."/>
            <person name="Ruckert C."/>
        </authorList>
    </citation>
    <scope>NUCLEOTIDE SEQUENCE</scope>
    <source>
        <strain evidence="6">KCTC 32255</strain>
    </source>
</reference>
<evidence type="ECO:0000313" key="6">
    <source>
        <dbReference type="EMBL" id="GGZ15333.1"/>
    </source>
</evidence>
<dbReference type="SUPFAM" id="SSF46689">
    <property type="entry name" value="Homeodomain-like"/>
    <property type="match status" value="1"/>
</dbReference>
<keyword evidence="2" id="KW-0804">Transcription</keyword>
<dbReference type="Pfam" id="PF12833">
    <property type="entry name" value="HTH_18"/>
    <property type="match status" value="1"/>
</dbReference>
<reference evidence="6" key="2">
    <citation type="submission" date="2020-09" db="EMBL/GenBank/DDBJ databases">
        <authorList>
            <person name="Sun Q."/>
            <person name="Kim S."/>
        </authorList>
    </citation>
    <scope>NUCLEOTIDE SEQUENCE</scope>
    <source>
        <strain evidence="6">KCTC 32255</strain>
    </source>
</reference>
<organism evidence="6 7">
    <name type="scientific">Novosphingobium colocasiae</name>
    <dbReference type="NCBI Taxonomy" id="1256513"/>
    <lineage>
        <taxon>Bacteria</taxon>
        <taxon>Pseudomonadati</taxon>
        <taxon>Pseudomonadota</taxon>
        <taxon>Alphaproteobacteria</taxon>
        <taxon>Sphingomonadales</taxon>
        <taxon>Sphingomonadaceae</taxon>
        <taxon>Novosphingobium</taxon>
    </lineage>
</organism>
<keyword evidence="4" id="KW-0812">Transmembrane</keyword>
<dbReference type="PROSITE" id="PS01124">
    <property type="entry name" value="HTH_ARAC_FAMILY_2"/>
    <property type="match status" value="1"/>
</dbReference>
<dbReference type="SUPFAM" id="SSF52317">
    <property type="entry name" value="Class I glutamine amidotransferase-like"/>
    <property type="match status" value="1"/>
</dbReference>
<dbReference type="CDD" id="cd03136">
    <property type="entry name" value="GATase1_AraC_ArgR_like"/>
    <property type="match status" value="1"/>
</dbReference>
<feature type="region of interest" description="Disordered" evidence="3">
    <location>
        <begin position="326"/>
        <end position="345"/>
    </location>
</feature>
<keyword evidence="7" id="KW-1185">Reference proteome</keyword>
<evidence type="ECO:0000256" key="1">
    <source>
        <dbReference type="ARBA" id="ARBA00023015"/>
    </source>
</evidence>
<feature type="domain" description="HTH araC/xylS-type" evidence="5">
    <location>
        <begin position="226"/>
        <end position="324"/>
    </location>
</feature>
<proteinExistence type="predicted"/>
<dbReference type="Proteomes" id="UP000648075">
    <property type="component" value="Unassembled WGS sequence"/>
</dbReference>
<dbReference type="GO" id="GO:0003700">
    <property type="term" value="F:DNA-binding transcription factor activity"/>
    <property type="evidence" value="ECO:0007669"/>
    <property type="project" value="InterPro"/>
</dbReference>
<sequence>MPDEANFPADGAIRIGLVLIDGFAMLSYAAFVEPFRAANRLAGARLYTWLHIGQRALAKGARASNGARLMTDAVVGDAPDCDMLVVFAAGDPAAFADETCLSWLRTEARRGVAMAGVSGGPYLLARAGLLDRRRATIHWEHAAALRAEFPDLAIEDGLYVIDGDRMTCAGGAAGLDLALSLIARDHGADLALRAGEWFIRAEPRGGGHAQRAGVAARHGTVHPRLLPMLAAMEAALEEPLPRETLAQRAGLSLRQLERVCRAELGTSVAETYLGIRLDRARELLRSTGLSVTEIALACGFRSPAHFSRRMHQRFALSPIHLRRAERARDDDEQNAVDIDRMDREK</sequence>
<dbReference type="EMBL" id="BMZA01000021">
    <property type="protein sequence ID" value="GGZ15333.1"/>
    <property type="molecule type" value="Genomic_DNA"/>
</dbReference>
<dbReference type="InterPro" id="IPR002818">
    <property type="entry name" value="DJ-1/PfpI"/>
</dbReference>
<dbReference type="PANTHER" id="PTHR43130">
    <property type="entry name" value="ARAC-FAMILY TRANSCRIPTIONAL REGULATOR"/>
    <property type="match status" value="1"/>
</dbReference>
<feature type="transmembrane region" description="Helical" evidence="4">
    <location>
        <begin position="12"/>
        <end position="31"/>
    </location>
</feature>
<evidence type="ECO:0000256" key="3">
    <source>
        <dbReference type="SAM" id="MobiDB-lite"/>
    </source>
</evidence>
<keyword evidence="4" id="KW-1133">Transmembrane helix</keyword>
<dbReference type="AlphaFoldDB" id="A0A918PLK8"/>
<dbReference type="GO" id="GO:0043565">
    <property type="term" value="F:sequence-specific DNA binding"/>
    <property type="evidence" value="ECO:0007669"/>
    <property type="project" value="InterPro"/>
</dbReference>
<dbReference type="SMART" id="SM00342">
    <property type="entry name" value="HTH_ARAC"/>
    <property type="match status" value="1"/>
</dbReference>
<dbReference type="Pfam" id="PF01965">
    <property type="entry name" value="DJ-1_PfpI"/>
    <property type="match status" value="1"/>
</dbReference>
<dbReference type="InterPro" id="IPR018060">
    <property type="entry name" value="HTH_AraC"/>
</dbReference>